<dbReference type="InterPro" id="IPR014044">
    <property type="entry name" value="CAP_dom"/>
</dbReference>
<feature type="domain" description="SCP" evidence="1">
    <location>
        <begin position="49"/>
        <end position="164"/>
    </location>
</feature>
<dbReference type="Proteomes" id="UP000324800">
    <property type="component" value="Unassembled WGS sequence"/>
</dbReference>
<dbReference type="OrthoDB" id="568194at2759"/>
<proteinExistence type="predicted"/>
<evidence type="ECO:0000313" key="3">
    <source>
        <dbReference type="Proteomes" id="UP000324800"/>
    </source>
</evidence>
<protein>
    <submittedName>
        <fullName evidence="2">Putative CAP domain</fullName>
    </submittedName>
</protein>
<dbReference type="PANTHER" id="PTHR31157:SF30">
    <property type="entry name" value="SCP DOMAIN-CONTAINING PROTEIN"/>
    <property type="match status" value="1"/>
</dbReference>
<dbReference type="PANTHER" id="PTHR31157">
    <property type="entry name" value="SCP DOMAIN-CONTAINING PROTEIN"/>
    <property type="match status" value="1"/>
</dbReference>
<dbReference type="SUPFAM" id="SSF55797">
    <property type="entry name" value="PR-1-like"/>
    <property type="match status" value="1"/>
</dbReference>
<dbReference type="EMBL" id="SNRW01004032">
    <property type="protein sequence ID" value="KAA6388321.1"/>
    <property type="molecule type" value="Genomic_DNA"/>
</dbReference>
<gene>
    <name evidence="2" type="ORF">EZS28_016157</name>
</gene>
<organism evidence="2 3">
    <name type="scientific">Streblomastix strix</name>
    <dbReference type="NCBI Taxonomy" id="222440"/>
    <lineage>
        <taxon>Eukaryota</taxon>
        <taxon>Metamonada</taxon>
        <taxon>Preaxostyla</taxon>
        <taxon>Oxymonadida</taxon>
        <taxon>Streblomastigidae</taxon>
        <taxon>Streblomastix</taxon>
    </lineage>
</organism>
<dbReference type="AlphaFoldDB" id="A0A5J4W060"/>
<accession>A0A5J4W060</accession>
<dbReference type="InterPro" id="IPR035940">
    <property type="entry name" value="CAP_sf"/>
</dbReference>
<comment type="caution">
    <text evidence="2">The sequence shown here is derived from an EMBL/GenBank/DDBJ whole genome shotgun (WGS) entry which is preliminary data.</text>
</comment>
<evidence type="ECO:0000313" key="2">
    <source>
        <dbReference type="EMBL" id="KAA6388321.1"/>
    </source>
</evidence>
<name>A0A5J4W060_9EUKA</name>
<reference evidence="2 3" key="1">
    <citation type="submission" date="2019-03" db="EMBL/GenBank/DDBJ databases">
        <title>Single cell metagenomics reveals metabolic interactions within the superorganism composed of flagellate Streblomastix strix and complex community of Bacteroidetes bacteria on its surface.</title>
        <authorList>
            <person name="Treitli S.C."/>
            <person name="Kolisko M."/>
            <person name="Husnik F."/>
            <person name="Keeling P."/>
            <person name="Hampl V."/>
        </authorList>
    </citation>
    <scope>NUCLEOTIDE SEQUENCE [LARGE SCALE GENOMIC DNA]</scope>
    <source>
        <strain evidence="2">ST1C</strain>
    </source>
</reference>
<sequence length="168" mass="19146">MGNMPCIHPYRLDEDLSRKREESDKFLLEAAKTNEGVVSPSERVGREILKLTNEFRIKNRKPPCIWSREIYEISRKHSEDMAKHKKGFDHSGFSERLRSIPYRTQANGENIYKTSEEKGVATQAVNGWINSKGHKANMLNDFNLCGIGTAHSSVDGMVYVTQIFAKAK</sequence>
<dbReference type="Pfam" id="PF00188">
    <property type="entry name" value="CAP"/>
    <property type="match status" value="1"/>
</dbReference>
<dbReference type="Gene3D" id="3.40.33.10">
    <property type="entry name" value="CAP"/>
    <property type="match status" value="1"/>
</dbReference>
<dbReference type="CDD" id="cd05379">
    <property type="entry name" value="CAP_bacterial"/>
    <property type="match status" value="1"/>
</dbReference>
<evidence type="ECO:0000259" key="1">
    <source>
        <dbReference type="Pfam" id="PF00188"/>
    </source>
</evidence>